<accession>A0A2T2WSR2</accession>
<name>A0A2T2WSR2_9FIRM</name>
<comment type="caution">
    <text evidence="1">The sequence shown here is derived from an EMBL/GenBank/DDBJ whole genome shotgun (WGS) entry which is preliminary data.</text>
</comment>
<organism evidence="1 2">
    <name type="scientific">Sulfobacillus benefaciens</name>
    <dbReference type="NCBI Taxonomy" id="453960"/>
    <lineage>
        <taxon>Bacteria</taxon>
        <taxon>Bacillati</taxon>
        <taxon>Bacillota</taxon>
        <taxon>Clostridia</taxon>
        <taxon>Eubacteriales</taxon>
        <taxon>Clostridiales Family XVII. Incertae Sedis</taxon>
        <taxon>Sulfobacillus</taxon>
    </lineage>
</organism>
<protein>
    <submittedName>
        <fullName evidence="1">Uncharacterized protein</fullName>
    </submittedName>
</protein>
<gene>
    <name evidence="1" type="ORF">C7B46_20690</name>
</gene>
<evidence type="ECO:0000313" key="2">
    <source>
        <dbReference type="Proteomes" id="UP000242972"/>
    </source>
</evidence>
<dbReference type="AlphaFoldDB" id="A0A2T2WSR2"/>
<sequence length="257" mass="27476">PITAHSAVSYALHDGQGRWLYQNHQYNLENAPTDPIGTLTAAPDGQSIAWVLNNQIHWLHAGGTVTIVPHGHAPNLTNHGLEYVTSAGATHQITSPYPTRFAQYDTATSPDPFVDGGTQFVFDKHGTVNLLSLATGHVDKLFSVNPNHWPTIMSTLSFSQGVAVLLSRQTPIPAYLLVLSTSHETYWYRWPAALTPELGTTSGGTLIVGGIEPSLVAFGQGSLHTLPESSSLFSSGPKGVVLANAQGGFINITRVSF</sequence>
<feature type="non-terminal residue" evidence="1">
    <location>
        <position position="1"/>
    </location>
</feature>
<dbReference type="EMBL" id="PXYW01000154">
    <property type="protein sequence ID" value="PSR25284.1"/>
    <property type="molecule type" value="Genomic_DNA"/>
</dbReference>
<reference evidence="1 2" key="1">
    <citation type="journal article" date="2014" name="BMC Genomics">
        <title>Comparison of environmental and isolate Sulfobacillus genomes reveals diverse carbon, sulfur, nitrogen, and hydrogen metabolisms.</title>
        <authorList>
            <person name="Justice N.B."/>
            <person name="Norman A."/>
            <person name="Brown C.T."/>
            <person name="Singh A."/>
            <person name="Thomas B.C."/>
            <person name="Banfield J.F."/>
        </authorList>
    </citation>
    <scope>NUCLEOTIDE SEQUENCE [LARGE SCALE GENOMIC DNA]</scope>
    <source>
        <strain evidence="1">AMDSBA4</strain>
    </source>
</reference>
<proteinExistence type="predicted"/>
<evidence type="ECO:0000313" key="1">
    <source>
        <dbReference type="EMBL" id="PSR25284.1"/>
    </source>
</evidence>
<dbReference type="Proteomes" id="UP000242972">
    <property type="component" value="Unassembled WGS sequence"/>
</dbReference>